<dbReference type="EMBL" id="CP090163">
    <property type="protein sequence ID" value="UJO10878.1"/>
    <property type="molecule type" value="Genomic_DNA"/>
</dbReference>
<feature type="transmembrane region" description="Helical" evidence="6">
    <location>
        <begin position="216"/>
        <end position="239"/>
    </location>
</feature>
<feature type="transmembrane region" description="Helical" evidence="6">
    <location>
        <begin position="443"/>
        <end position="465"/>
    </location>
</feature>
<feature type="transmembrane region" description="Helical" evidence="6">
    <location>
        <begin position="420"/>
        <end position="437"/>
    </location>
</feature>
<dbReference type="Pfam" id="PF07690">
    <property type="entry name" value="MFS_1"/>
    <property type="match status" value="1"/>
</dbReference>
<dbReference type="InterPro" id="IPR011701">
    <property type="entry name" value="MFS"/>
</dbReference>
<sequence>MSRDGAKGRPNARLKTSELVPTERTTLLPSTPPAAASEVANADDNDARTAPRFVAKAGSLSSSGSINSMAEDDEHTKANQSIGFGRAVCSTIALGTLVFLIATNMSMLTTIQSAIASELDAFDSTPWFTSSFLICTSALGPLNGKLSAVFTPRLCIVASSIIIAIGEVITAFATSLESFLVGRSVAGVGASGVFTISIIIVLELTGSKRKGLAIGLLNSGYTFGVAVGATGAGFFLPIIGWRALFWIQAPIALLAGLMLFFALPFDFTSGKKDTSDHSTWKRVRRIDYLGAITLTTSLVLMLYALSSPKSIPILPLILSVVVATAFVLVEAYLAYDPIIPVALLRHRGLLFTCLGTVGYMMSRWCVLFYAPTYAIAVRQWPPSVGGAMLIPTNAGFATGGLLAGWLHIRRKGSFWTPTVVSYAIFPVTLLVLGMLSHRNGSPVGFIIVLFINGCSAGAALNYSLAHVLHLTPKEGHYIATALNATFRGFAGSFGSAVGGGLFTRTLAASLASQFAERGMKRDDLVRRLLGSPALVDQLHGIEREVAVKGYEDGLQTLWYGAALLAFAMVFVQAGTGWKGHEEKCKEAIIAEKESRALLEEREHRDREDPEEAV</sequence>
<dbReference type="OMA" id="GWIHIRK"/>
<dbReference type="GeneID" id="71981751"/>
<dbReference type="Proteomes" id="UP000756132">
    <property type="component" value="Chromosome 1"/>
</dbReference>
<gene>
    <name evidence="8" type="ORF">CLAFUR5_01873</name>
</gene>
<feature type="transmembrane region" description="Helical" evidence="6">
    <location>
        <begin position="347"/>
        <end position="370"/>
    </location>
</feature>
<reference evidence="8" key="1">
    <citation type="submission" date="2021-12" db="EMBL/GenBank/DDBJ databases">
        <authorList>
            <person name="Zaccaron A."/>
            <person name="Stergiopoulos I."/>
        </authorList>
    </citation>
    <scope>NUCLEOTIDE SEQUENCE</scope>
    <source>
        <strain evidence="8">Race5_Kim</strain>
    </source>
</reference>
<evidence type="ECO:0000256" key="3">
    <source>
        <dbReference type="ARBA" id="ARBA00022989"/>
    </source>
</evidence>
<dbReference type="PANTHER" id="PTHR23501">
    <property type="entry name" value="MAJOR FACILITATOR SUPERFAMILY"/>
    <property type="match status" value="1"/>
</dbReference>
<reference evidence="8" key="2">
    <citation type="journal article" date="2022" name="Microb. Genom.">
        <title>A chromosome-scale genome assembly of the tomato pathogen Cladosporium fulvum reveals a compartmentalized genome architecture and the presence of a dispensable chromosome.</title>
        <authorList>
            <person name="Zaccaron A.Z."/>
            <person name="Chen L.H."/>
            <person name="Samaras A."/>
            <person name="Stergiopoulos I."/>
        </authorList>
    </citation>
    <scope>NUCLEOTIDE SEQUENCE</scope>
    <source>
        <strain evidence="8">Race5_Kim</strain>
    </source>
</reference>
<proteinExistence type="predicted"/>
<dbReference type="KEGG" id="ffu:CLAFUR5_01873"/>
<feature type="transmembrane region" description="Helical" evidence="6">
    <location>
        <begin position="311"/>
        <end position="335"/>
    </location>
</feature>
<dbReference type="InterPro" id="IPR020846">
    <property type="entry name" value="MFS_dom"/>
</dbReference>
<evidence type="ECO:0000313" key="9">
    <source>
        <dbReference type="Proteomes" id="UP000756132"/>
    </source>
</evidence>
<feature type="transmembrane region" description="Helical" evidence="6">
    <location>
        <begin position="245"/>
        <end position="265"/>
    </location>
</feature>
<keyword evidence="9" id="KW-1185">Reference proteome</keyword>
<evidence type="ECO:0000256" key="5">
    <source>
        <dbReference type="SAM" id="MobiDB-lite"/>
    </source>
</evidence>
<name>A0A9Q8L4X2_PASFU</name>
<feature type="transmembrane region" description="Helical" evidence="6">
    <location>
        <begin position="154"/>
        <end position="173"/>
    </location>
</feature>
<feature type="transmembrane region" description="Helical" evidence="6">
    <location>
        <begin position="390"/>
        <end position="408"/>
    </location>
</feature>
<feature type="transmembrane region" description="Helical" evidence="6">
    <location>
        <begin position="286"/>
        <end position="305"/>
    </location>
</feature>
<keyword evidence="4 6" id="KW-0472">Membrane</keyword>
<dbReference type="InterPro" id="IPR036259">
    <property type="entry name" value="MFS_trans_sf"/>
</dbReference>
<accession>A0A9Q8L4X2</accession>
<dbReference type="SUPFAM" id="SSF103473">
    <property type="entry name" value="MFS general substrate transporter"/>
    <property type="match status" value="1"/>
</dbReference>
<dbReference type="GO" id="GO:0000329">
    <property type="term" value="C:fungal-type vacuole membrane"/>
    <property type="evidence" value="ECO:0007669"/>
    <property type="project" value="TreeGrafter"/>
</dbReference>
<dbReference type="PROSITE" id="PS50850">
    <property type="entry name" value="MFS"/>
    <property type="match status" value="1"/>
</dbReference>
<dbReference type="GO" id="GO:0015174">
    <property type="term" value="F:basic amino acid transmembrane transporter activity"/>
    <property type="evidence" value="ECO:0007669"/>
    <property type="project" value="TreeGrafter"/>
</dbReference>
<dbReference type="OrthoDB" id="4160219at2759"/>
<dbReference type="PANTHER" id="PTHR23501:SF6">
    <property type="entry name" value="MULTIDRUG TRANSPORTER, PUTATIVE (AFU_ORTHOLOGUE AFUA_3G14560)-RELATED"/>
    <property type="match status" value="1"/>
</dbReference>
<evidence type="ECO:0000313" key="8">
    <source>
        <dbReference type="EMBL" id="UJO10878.1"/>
    </source>
</evidence>
<keyword evidence="3 6" id="KW-1133">Transmembrane helix</keyword>
<feature type="transmembrane region" description="Helical" evidence="6">
    <location>
        <begin position="125"/>
        <end position="142"/>
    </location>
</feature>
<feature type="transmembrane region" description="Helical" evidence="6">
    <location>
        <begin position="185"/>
        <end position="204"/>
    </location>
</feature>
<keyword evidence="2 6" id="KW-0812">Transmembrane</keyword>
<feature type="transmembrane region" description="Helical" evidence="6">
    <location>
        <begin position="84"/>
        <end position="105"/>
    </location>
</feature>
<dbReference type="Gene3D" id="1.20.1250.20">
    <property type="entry name" value="MFS general substrate transporter like domains"/>
    <property type="match status" value="1"/>
</dbReference>
<evidence type="ECO:0000259" key="7">
    <source>
        <dbReference type="PROSITE" id="PS50850"/>
    </source>
</evidence>
<protein>
    <submittedName>
        <fullName evidence="8">MFS-type transporter M2</fullName>
    </submittedName>
</protein>
<evidence type="ECO:0000256" key="2">
    <source>
        <dbReference type="ARBA" id="ARBA00022692"/>
    </source>
</evidence>
<feature type="region of interest" description="Disordered" evidence="5">
    <location>
        <begin position="1"/>
        <end position="45"/>
    </location>
</feature>
<feature type="transmembrane region" description="Helical" evidence="6">
    <location>
        <begin position="477"/>
        <end position="502"/>
    </location>
</feature>
<dbReference type="RefSeq" id="XP_047755244.1">
    <property type="nucleotide sequence ID" value="XM_047901021.1"/>
</dbReference>
<feature type="domain" description="Major facilitator superfamily (MFS) profile" evidence="7">
    <location>
        <begin position="90"/>
        <end position="579"/>
    </location>
</feature>
<comment type="subcellular location">
    <subcellularLocation>
        <location evidence="1">Membrane</location>
        <topology evidence="1">Multi-pass membrane protein</topology>
    </subcellularLocation>
</comment>
<evidence type="ECO:0000256" key="6">
    <source>
        <dbReference type="SAM" id="Phobius"/>
    </source>
</evidence>
<evidence type="ECO:0000256" key="1">
    <source>
        <dbReference type="ARBA" id="ARBA00004141"/>
    </source>
</evidence>
<feature type="transmembrane region" description="Helical" evidence="6">
    <location>
        <begin position="557"/>
        <end position="577"/>
    </location>
</feature>
<evidence type="ECO:0000256" key="4">
    <source>
        <dbReference type="ARBA" id="ARBA00023136"/>
    </source>
</evidence>
<dbReference type="AlphaFoldDB" id="A0A9Q8L4X2"/>
<organism evidence="8 9">
    <name type="scientific">Passalora fulva</name>
    <name type="common">Tomato leaf mold</name>
    <name type="synonym">Cladosporium fulvum</name>
    <dbReference type="NCBI Taxonomy" id="5499"/>
    <lineage>
        <taxon>Eukaryota</taxon>
        <taxon>Fungi</taxon>
        <taxon>Dikarya</taxon>
        <taxon>Ascomycota</taxon>
        <taxon>Pezizomycotina</taxon>
        <taxon>Dothideomycetes</taxon>
        <taxon>Dothideomycetidae</taxon>
        <taxon>Mycosphaerellales</taxon>
        <taxon>Mycosphaerellaceae</taxon>
        <taxon>Fulvia</taxon>
    </lineage>
</organism>